<protein>
    <submittedName>
        <fullName evidence="3">NAD(P)/FAD-dependent oxidoreductase</fullName>
    </submittedName>
</protein>
<dbReference type="InterPro" id="IPR036188">
    <property type="entry name" value="FAD/NAD-bd_sf"/>
</dbReference>
<dbReference type="PRINTS" id="PR00370">
    <property type="entry name" value="FMOXYGENASE"/>
</dbReference>
<dbReference type="InterPro" id="IPR051209">
    <property type="entry name" value="FAD-bind_Monooxygenase_sf"/>
</dbReference>
<dbReference type="RefSeq" id="WP_243308201.1">
    <property type="nucleotide sequence ID" value="NZ_JALGBI010000002.1"/>
</dbReference>
<dbReference type="PANTHER" id="PTHR42877:SF4">
    <property type="entry name" value="FAD_NAD(P)-BINDING DOMAIN-CONTAINING PROTEIN-RELATED"/>
    <property type="match status" value="1"/>
</dbReference>
<dbReference type="Proteomes" id="UP001139447">
    <property type="component" value="Unassembled WGS sequence"/>
</dbReference>
<dbReference type="PANTHER" id="PTHR42877">
    <property type="entry name" value="L-ORNITHINE N(5)-MONOOXYGENASE-RELATED"/>
    <property type="match status" value="1"/>
</dbReference>
<name>A0A9X1VYA1_9BURK</name>
<evidence type="ECO:0000313" key="4">
    <source>
        <dbReference type="Proteomes" id="UP001139447"/>
    </source>
</evidence>
<dbReference type="EMBL" id="JALGBI010000002">
    <property type="protein sequence ID" value="MCJ0765114.1"/>
    <property type="molecule type" value="Genomic_DNA"/>
</dbReference>
<dbReference type="SUPFAM" id="SSF51905">
    <property type="entry name" value="FAD/NAD(P)-binding domain"/>
    <property type="match status" value="1"/>
</dbReference>
<organism evidence="3 4">
    <name type="scientific">Variovorax terrae</name>
    <dbReference type="NCBI Taxonomy" id="2923278"/>
    <lineage>
        <taxon>Bacteria</taxon>
        <taxon>Pseudomonadati</taxon>
        <taxon>Pseudomonadota</taxon>
        <taxon>Betaproteobacteria</taxon>
        <taxon>Burkholderiales</taxon>
        <taxon>Comamonadaceae</taxon>
        <taxon>Variovorax</taxon>
    </lineage>
</organism>
<dbReference type="InterPro" id="IPR000960">
    <property type="entry name" value="Flavin_mOase"/>
</dbReference>
<dbReference type="GO" id="GO:0016491">
    <property type="term" value="F:oxidoreductase activity"/>
    <property type="evidence" value="ECO:0007669"/>
    <property type="project" value="UniProtKB-KW"/>
</dbReference>
<evidence type="ECO:0000256" key="2">
    <source>
        <dbReference type="SAM" id="Phobius"/>
    </source>
</evidence>
<comment type="caution">
    <text evidence="3">The sequence shown here is derived from an EMBL/GenBank/DDBJ whole genome shotgun (WGS) entry which is preliminary data.</text>
</comment>
<dbReference type="AlphaFoldDB" id="A0A9X1VYA1"/>
<sequence length="480" mass="52963">MNTSSNSLPADGAHRVVIVGAGFAGIGLGVLLKQAGVNDFVILERADDIGGVWRDNHYPGSACDIPAVLYSYSFEVEYPWSSGYPKQRELLDYIRHVVAKYGIGPHLRFGQQVTEAVFDDNRQRWVVSSQQGQAWEGECFVPAVGIFNDPVIPRLAGQADFRGEAFHSAQWRDGTDATGMRVAVIGTGASAVQIVPEMARIAAQVSLYQRTPPFVVPKSVIAPGQPLSERERIFSEFEAVAGRRKDFAATQAAQDAFMQYLAQQVPDPALRAKLTPGFTLGCKRSLFSNEWYRVLQQPNVEVITEEIETLTKTGICTRNGRVTEVDLVVYATGFNPSNYLPGITVRGRAGALLAEAWRDGPEAYLGITVHGFPNMFILFGPNTNVPGSVLFMLECQAQYVMDALRRLVSSGARTMEVRYDTMRRFCDGLQQDLRATTQSATHCTSYYMNAAGKVVTNFPGTQTQYRQMTRAVAPDDYLLR</sequence>
<evidence type="ECO:0000256" key="1">
    <source>
        <dbReference type="ARBA" id="ARBA00023002"/>
    </source>
</evidence>
<dbReference type="Gene3D" id="3.50.50.60">
    <property type="entry name" value="FAD/NAD(P)-binding domain"/>
    <property type="match status" value="2"/>
</dbReference>
<feature type="transmembrane region" description="Helical" evidence="2">
    <location>
        <begin position="12"/>
        <end position="32"/>
    </location>
</feature>
<keyword evidence="2" id="KW-0812">Transmembrane</keyword>
<gene>
    <name evidence="3" type="ORF">MMF98_18020</name>
</gene>
<keyword evidence="1" id="KW-0560">Oxidoreductase</keyword>
<keyword evidence="2" id="KW-0472">Membrane</keyword>
<dbReference type="GO" id="GO:0050661">
    <property type="term" value="F:NADP binding"/>
    <property type="evidence" value="ECO:0007669"/>
    <property type="project" value="InterPro"/>
</dbReference>
<dbReference type="Pfam" id="PF13738">
    <property type="entry name" value="Pyr_redox_3"/>
    <property type="match status" value="1"/>
</dbReference>
<keyword evidence="4" id="KW-1185">Reference proteome</keyword>
<dbReference type="GO" id="GO:0050660">
    <property type="term" value="F:flavin adenine dinucleotide binding"/>
    <property type="evidence" value="ECO:0007669"/>
    <property type="project" value="InterPro"/>
</dbReference>
<reference evidence="3" key="1">
    <citation type="submission" date="2022-03" db="EMBL/GenBank/DDBJ databases">
        <authorList>
            <person name="Woo C.Y."/>
        </authorList>
    </citation>
    <scope>NUCLEOTIDE SEQUENCE</scope>
    <source>
        <strain evidence="3">CYS-02</strain>
    </source>
</reference>
<keyword evidence="2" id="KW-1133">Transmembrane helix</keyword>
<proteinExistence type="predicted"/>
<evidence type="ECO:0000313" key="3">
    <source>
        <dbReference type="EMBL" id="MCJ0765114.1"/>
    </source>
</evidence>
<accession>A0A9X1VYA1</accession>